<feature type="transmembrane region" description="Helical" evidence="1">
    <location>
        <begin position="117"/>
        <end position="146"/>
    </location>
</feature>
<evidence type="ECO:0000259" key="2">
    <source>
        <dbReference type="Pfam" id="PF04982"/>
    </source>
</evidence>
<keyword evidence="1" id="KW-0812">Transmembrane</keyword>
<evidence type="ECO:0000313" key="3">
    <source>
        <dbReference type="EMBL" id="ROP35757.1"/>
    </source>
</evidence>
<dbReference type="AlphaFoldDB" id="A0A3N1GZS6"/>
<dbReference type="InterPro" id="IPR058581">
    <property type="entry name" value="TM_HPP"/>
</dbReference>
<sequence length="177" mass="17953">MTLRVATGALVTTAIIGALAALTGQPLLFPSLGPTAYLLFATPTHPAASPRNAVLGHLVGIASGACGLAAFSLWQAPVDLGHLSWARVGAATLALTLTCGGMAWARVPHPPAGATTLIIALGVLHTPFQLVEILVGVVLLVAAAVAGNRLTGIPHPWWRPASAAADAHEDSRTSPHP</sequence>
<protein>
    <submittedName>
        <fullName evidence="3">HPP family protein</fullName>
    </submittedName>
</protein>
<dbReference type="Proteomes" id="UP000268727">
    <property type="component" value="Unassembled WGS sequence"/>
</dbReference>
<accession>A0A3N1GZS6</accession>
<proteinExistence type="predicted"/>
<name>A0A3N1GZS6_9PSEU</name>
<gene>
    <name evidence="3" type="ORF">EDD40_1009</name>
</gene>
<keyword evidence="1" id="KW-0472">Membrane</keyword>
<reference evidence="3 4" key="1">
    <citation type="submission" date="2018-11" db="EMBL/GenBank/DDBJ databases">
        <title>Sequencing the genomes of 1000 actinobacteria strains.</title>
        <authorList>
            <person name="Klenk H.-P."/>
        </authorList>
    </citation>
    <scope>NUCLEOTIDE SEQUENCE [LARGE SCALE GENOMIC DNA]</scope>
    <source>
        <strain evidence="3 4">DSM 44231</strain>
    </source>
</reference>
<dbReference type="Pfam" id="PF04982">
    <property type="entry name" value="TM_HPP"/>
    <property type="match status" value="1"/>
</dbReference>
<dbReference type="PANTHER" id="PTHR33741:SF5">
    <property type="entry name" value="TRANSMEMBRANE PROTEIN DDB_G0269096-RELATED"/>
    <property type="match status" value="1"/>
</dbReference>
<feature type="transmembrane region" description="Helical" evidence="1">
    <location>
        <begin position="85"/>
        <end position="105"/>
    </location>
</feature>
<dbReference type="RefSeq" id="WP_246037418.1">
    <property type="nucleotide sequence ID" value="NZ_RJKM01000001.1"/>
</dbReference>
<evidence type="ECO:0000313" key="4">
    <source>
        <dbReference type="Proteomes" id="UP000268727"/>
    </source>
</evidence>
<feature type="domain" description="HPP transmembrane region" evidence="2">
    <location>
        <begin position="3"/>
        <end position="151"/>
    </location>
</feature>
<dbReference type="EMBL" id="RJKM01000001">
    <property type="protein sequence ID" value="ROP35757.1"/>
    <property type="molecule type" value="Genomic_DNA"/>
</dbReference>
<dbReference type="PANTHER" id="PTHR33741">
    <property type="entry name" value="TRANSMEMBRANE PROTEIN DDB_G0269096-RELATED"/>
    <property type="match status" value="1"/>
</dbReference>
<evidence type="ECO:0000256" key="1">
    <source>
        <dbReference type="SAM" id="Phobius"/>
    </source>
</evidence>
<keyword evidence="1" id="KW-1133">Transmembrane helix</keyword>
<feature type="transmembrane region" description="Helical" evidence="1">
    <location>
        <begin position="54"/>
        <end position="73"/>
    </location>
</feature>
<dbReference type="InterPro" id="IPR007065">
    <property type="entry name" value="HPP"/>
</dbReference>
<organism evidence="3 4">
    <name type="scientific">Saccharothrix texasensis</name>
    <dbReference type="NCBI Taxonomy" id="103734"/>
    <lineage>
        <taxon>Bacteria</taxon>
        <taxon>Bacillati</taxon>
        <taxon>Actinomycetota</taxon>
        <taxon>Actinomycetes</taxon>
        <taxon>Pseudonocardiales</taxon>
        <taxon>Pseudonocardiaceae</taxon>
        <taxon>Saccharothrix</taxon>
    </lineage>
</organism>
<comment type="caution">
    <text evidence="3">The sequence shown here is derived from an EMBL/GenBank/DDBJ whole genome shotgun (WGS) entry which is preliminary data.</text>
</comment>
<keyword evidence="4" id="KW-1185">Reference proteome</keyword>